<gene>
    <name evidence="2" type="ORF">JAAARDRAFT_117660</name>
</gene>
<dbReference type="STRING" id="933084.A0A067QNT0"/>
<dbReference type="Pfam" id="PF14214">
    <property type="entry name" value="Helitron_like_N"/>
    <property type="match status" value="1"/>
</dbReference>
<dbReference type="InParanoid" id="A0A067QNT0"/>
<dbReference type="Proteomes" id="UP000027265">
    <property type="component" value="Unassembled WGS sequence"/>
</dbReference>
<dbReference type="EMBL" id="KL197709">
    <property type="protein sequence ID" value="KDQ65222.1"/>
    <property type="molecule type" value="Genomic_DNA"/>
</dbReference>
<dbReference type="HOGENOM" id="CLU_034012_1_0_1"/>
<accession>A0A067QNT0</accession>
<reference evidence="3" key="1">
    <citation type="journal article" date="2014" name="Proc. Natl. Acad. Sci. U.S.A.">
        <title>Extensive sampling of basidiomycete genomes demonstrates inadequacy of the white-rot/brown-rot paradigm for wood decay fungi.</title>
        <authorList>
            <person name="Riley R."/>
            <person name="Salamov A.A."/>
            <person name="Brown D.W."/>
            <person name="Nagy L.G."/>
            <person name="Floudas D."/>
            <person name="Held B.W."/>
            <person name="Levasseur A."/>
            <person name="Lombard V."/>
            <person name="Morin E."/>
            <person name="Otillar R."/>
            <person name="Lindquist E.A."/>
            <person name="Sun H."/>
            <person name="LaButti K.M."/>
            <person name="Schmutz J."/>
            <person name="Jabbour D."/>
            <person name="Luo H."/>
            <person name="Baker S.E."/>
            <person name="Pisabarro A.G."/>
            <person name="Walton J.D."/>
            <person name="Blanchette R.A."/>
            <person name="Henrissat B."/>
            <person name="Martin F."/>
            <person name="Cullen D."/>
            <person name="Hibbett D.S."/>
            <person name="Grigoriev I.V."/>
        </authorList>
    </citation>
    <scope>NUCLEOTIDE SEQUENCE [LARGE SCALE GENOMIC DNA]</scope>
    <source>
        <strain evidence="3">MUCL 33604</strain>
    </source>
</reference>
<feature type="domain" description="Helitron helicase-like" evidence="1">
    <location>
        <begin position="2"/>
        <end position="44"/>
    </location>
</feature>
<dbReference type="InterPro" id="IPR025476">
    <property type="entry name" value="Helitron_helicase-like"/>
</dbReference>
<evidence type="ECO:0000313" key="2">
    <source>
        <dbReference type="EMBL" id="KDQ65222.1"/>
    </source>
</evidence>
<keyword evidence="3" id="KW-1185">Reference proteome</keyword>
<evidence type="ECO:0000259" key="1">
    <source>
        <dbReference type="Pfam" id="PF14214"/>
    </source>
</evidence>
<organism evidence="2 3">
    <name type="scientific">Jaapia argillacea MUCL 33604</name>
    <dbReference type="NCBI Taxonomy" id="933084"/>
    <lineage>
        <taxon>Eukaryota</taxon>
        <taxon>Fungi</taxon>
        <taxon>Dikarya</taxon>
        <taxon>Basidiomycota</taxon>
        <taxon>Agaricomycotina</taxon>
        <taxon>Agaricomycetes</taxon>
        <taxon>Agaricomycetidae</taxon>
        <taxon>Jaapiales</taxon>
        <taxon>Jaapiaceae</taxon>
        <taxon>Jaapia</taxon>
    </lineage>
</organism>
<dbReference type="AlphaFoldDB" id="A0A067QNT0"/>
<evidence type="ECO:0000313" key="3">
    <source>
        <dbReference type="Proteomes" id="UP000027265"/>
    </source>
</evidence>
<dbReference type="OrthoDB" id="3267861at2759"/>
<name>A0A067QNT0_9AGAM</name>
<proteinExistence type="predicted"/>
<sequence>MQAFIHKVLYPDNGQKPGLFGKCTGYYGTVEAQGRGTLHCHFLIWLEGNPNPQKLRDKMLSSVAYKEKIFTWLESIIKCELPGQTIPIYELDGQPMKPPIRKPDELPATLREPPHIADFSTRDEFYKAYQEHVHDLVVECNWHKHKQTCWKNLQPGQPHDDSTCCMRMNGCIQEKTELDSETYSILLRCLHPRINNHNDLLVFLLACNIDIKYIGSGEAAKALVYYVTDYITKNNLSAHVGLKALAYAIKQNDNKYAGMEVDNLVEEKSLFVKAVNSMMASQEVSHQQVMSYLVGGGDYYCSHKFQILPWYAFQRYIS</sequence>
<feature type="non-terminal residue" evidence="2">
    <location>
        <position position="318"/>
    </location>
</feature>
<protein>
    <recommendedName>
        <fullName evidence="1">Helitron helicase-like domain-containing protein</fullName>
    </recommendedName>
</protein>